<comment type="caution">
    <text evidence="1">The sequence shown here is derived from an EMBL/GenBank/DDBJ whole genome shotgun (WGS) entry which is preliminary data.</text>
</comment>
<sequence>MSSSQLQNAVEHKSLLNIPSERGAVKVMSNRGDYRDVVTTLPEDMVGLYLDEEKSFVFQNYLLAECNQTARTNGNKTMKSEELEIFLRLNILCWMNTMVAKMRRNE</sequence>
<keyword evidence="2" id="KW-1185">Reference proteome</keyword>
<accession>A0AAW1V0I1</accession>
<name>A0AAW1V0I1_9CUCU</name>
<dbReference type="AlphaFoldDB" id="A0AAW1V0I1"/>
<evidence type="ECO:0000313" key="2">
    <source>
        <dbReference type="Proteomes" id="UP001431783"/>
    </source>
</evidence>
<protein>
    <submittedName>
        <fullName evidence="1">Uncharacterized protein</fullName>
    </submittedName>
</protein>
<dbReference type="EMBL" id="JARQZJ010000102">
    <property type="protein sequence ID" value="KAK9886858.1"/>
    <property type="molecule type" value="Genomic_DNA"/>
</dbReference>
<evidence type="ECO:0000313" key="1">
    <source>
        <dbReference type="EMBL" id="KAK9886858.1"/>
    </source>
</evidence>
<reference evidence="1 2" key="1">
    <citation type="submission" date="2023-03" db="EMBL/GenBank/DDBJ databases">
        <title>Genome insight into feeding habits of ladybird beetles.</title>
        <authorList>
            <person name="Li H.-S."/>
            <person name="Huang Y.-H."/>
            <person name="Pang H."/>
        </authorList>
    </citation>
    <scope>NUCLEOTIDE SEQUENCE [LARGE SCALE GENOMIC DNA]</scope>
    <source>
        <strain evidence="1">SYSU_2023b</strain>
        <tissue evidence="1">Whole body</tissue>
    </source>
</reference>
<organism evidence="1 2">
    <name type="scientific">Henosepilachna vigintioctopunctata</name>
    <dbReference type="NCBI Taxonomy" id="420089"/>
    <lineage>
        <taxon>Eukaryota</taxon>
        <taxon>Metazoa</taxon>
        <taxon>Ecdysozoa</taxon>
        <taxon>Arthropoda</taxon>
        <taxon>Hexapoda</taxon>
        <taxon>Insecta</taxon>
        <taxon>Pterygota</taxon>
        <taxon>Neoptera</taxon>
        <taxon>Endopterygota</taxon>
        <taxon>Coleoptera</taxon>
        <taxon>Polyphaga</taxon>
        <taxon>Cucujiformia</taxon>
        <taxon>Coccinelloidea</taxon>
        <taxon>Coccinellidae</taxon>
        <taxon>Epilachninae</taxon>
        <taxon>Epilachnini</taxon>
        <taxon>Henosepilachna</taxon>
    </lineage>
</organism>
<gene>
    <name evidence="1" type="ORF">WA026_018507</name>
</gene>
<dbReference type="Proteomes" id="UP001431783">
    <property type="component" value="Unassembled WGS sequence"/>
</dbReference>
<proteinExistence type="predicted"/>